<dbReference type="InterPro" id="IPR007630">
    <property type="entry name" value="RNA_pol_sigma70_r4"/>
</dbReference>
<evidence type="ECO:0000256" key="2">
    <source>
        <dbReference type="ARBA" id="ARBA00023082"/>
    </source>
</evidence>
<keyword evidence="4 5" id="KW-0804">Transcription</keyword>
<accession>A0A9D1GAW7</accession>
<dbReference type="NCBIfam" id="NF006071">
    <property type="entry name" value="PRK08215.1"/>
    <property type="match status" value="1"/>
</dbReference>
<comment type="function">
    <text evidence="5">Sigma factors are initiation factors that promote the attachment of RNA polymerase to specific initiation sites and are then released.</text>
</comment>
<evidence type="ECO:0000256" key="3">
    <source>
        <dbReference type="ARBA" id="ARBA00023125"/>
    </source>
</evidence>
<dbReference type="PRINTS" id="PR00046">
    <property type="entry name" value="SIGMA70FCT"/>
</dbReference>
<dbReference type="InterPro" id="IPR000943">
    <property type="entry name" value="RNA_pol_sigma70"/>
</dbReference>
<dbReference type="CDD" id="cd06171">
    <property type="entry name" value="Sigma70_r4"/>
    <property type="match status" value="1"/>
</dbReference>
<sequence>MANNKVLISGVQTSELKVLTNEEMIELFKKMHNGDTFARNDLVNGNLKLVLSILRKVNAKNENLDDLFQVGCIGLVKAIDNFDLSHEVKFSTYAVPMILGEIKRYLRDNNSIRVSRSTRDLAYKALKLKEVYFMENGKEISVEKLAEALEVTVYDVVYALESLKDPLSMFEPIYNDGGDTIYVYDQIEDKKKTGSVMEEKLATNDAVSSLNERERLILNERYIIGKTQMEIAEDMNISQAQVSRLEKNAIKQLKKTLR</sequence>
<evidence type="ECO:0000256" key="5">
    <source>
        <dbReference type="RuleBase" id="RU362124"/>
    </source>
</evidence>
<comment type="caution">
    <text evidence="8">The sequence shown here is derived from an EMBL/GenBank/DDBJ whole genome shotgun (WGS) entry which is preliminary data.</text>
</comment>
<dbReference type="EMBL" id="DVKQ01000003">
    <property type="protein sequence ID" value="HIT36944.1"/>
    <property type="molecule type" value="Genomic_DNA"/>
</dbReference>
<keyword evidence="2 5" id="KW-0731">Sigma factor</keyword>
<dbReference type="AlphaFoldDB" id="A0A9D1GAW7"/>
<dbReference type="PANTHER" id="PTHR30603">
    <property type="entry name" value="RNA POLYMERASE SIGMA FACTOR RPO"/>
    <property type="match status" value="1"/>
</dbReference>
<reference evidence="8" key="2">
    <citation type="journal article" date="2021" name="PeerJ">
        <title>Extensive microbial diversity within the chicken gut microbiome revealed by metagenomics and culture.</title>
        <authorList>
            <person name="Gilroy R."/>
            <person name="Ravi A."/>
            <person name="Getino M."/>
            <person name="Pursley I."/>
            <person name="Horton D.L."/>
            <person name="Alikhan N.F."/>
            <person name="Baker D."/>
            <person name="Gharbi K."/>
            <person name="Hall N."/>
            <person name="Watson M."/>
            <person name="Adriaenssens E.M."/>
            <person name="Foster-Nyarko E."/>
            <person name="Jarju S."/>
            <person name="Secka A."/>
            <person name="Antonio M."/>
            <person name="Oren A."/>
            <person name="Chaudhuri R.R."/>
            <person name="La Ragione R."/>
            <person name="Hildebrand F."/>
            <person name="Pallen M.J."/>
        </authorList>
    </citation>
    <scope>NUCLEOTIDE SEQUENCE</scope>
    <source>
        <strain evidence="8">CHK195-26880</strain>
    </source>
</reference>
<evidence type="ECO:0000256" key="1">
    <source>
        <dbReference type="ARBA" id="ARBA00023015"/>
    </source>
</evidence>
<protein>
    <recommendedName>
        <fullName evidence="5">RNA polymerase sigma factor</fullName>
    </recommendedName>
</protein>
<dbReference type="InterPro" id="IPR050239">
    <property type="entry name" value="Sigma-70_RNA_pol_init_factors"/>
</dbReference>
<keyword evidence="1 5" id="KW-0805">Transcription regulation</keyword>
<dbReference type="PANTHER" id="PTHR30603:SF17">
    <property type="entry name" value="RNA POLYMERASE SIGMA-G FACTOR"/>
    <property type="match status" value="1"/>
</dbReference>
<feature type="domain" description="RNA polymerase sigma-70" evidence="6">
    <location>
        <begin position="66"/>
        <end position="79"/>
    </location>
</feature>
<dbReference type="PROSITE" id="PS00716">
    <property type="entry name" value="SIGMA70_2"/>
    <property type="match status" value="1"/>
</dbReference>
<feature type="domain" description="RNA polymerase sigma-70" evidence="7">
    <location>
        <begin position="227"/>
        <end position="253"/>
    </location>
</feature>
<organism evidence="8 9">
    <name type="scientific">Candidatus Onthousia faecipullorum</name>
    <dbReference type="NCBI Taxonomy" id="2840887"/>
    <lineage>
        <taxon>Bacteria</taxon>
        <taxon>Bacillati</taxon>
        <taxon>Bacillota</taxon>
        <taxon>Bacilli</taxon>
        <taxon>Candidatus Onthousia</taxon>
    </lineage>
</organism>
<name>A0A9D1GAW7_9FIRM</name>
<evidence type="ECO:0000256" key="4">
    <source>
        <dbReference type="ARBA" id="ARBA00023163"/>
    </source>
</evidence>
<dbReference type="InterPro" id="IPR013325">
    <property type="entry name" value="RNA_pol_sigma_r2"/>
</dbReference>
<evidence type="ECO:0000259" key="7">
    <source>
        <dbReference type="PROSITE" id="PS00716"/>
    </source>
</evidence>
<dbReference type="GO" id="GO:0003677">
    <property type="term" value="F:DNA binding"/>
    <property type="evidence" value="ECO:0007669"/>
    <property type="project" value="UniProtKB-KW"/>
</dbReference>
<gene>
    <name evidence="8" type="primary">sigG</name>
    <name evidence="8" type="ORF">IAB59_00480</name>
</gene>
<dbReference type="GO" id="GO:0016987">
    <property type="term" value="F:sigma factor activity"/>
    <property type="evidence" value="ECO:0007669"/>
    <property type="project" value="UniProtKB-KW"/>
</dbReference>
<evidence type="ECO:0000313" key="9">
    <source>
        <dbReference type="Proteomes" id="UP000886833"/>
    </source>
</evidence>
<evidence type="ECO:0000313" key="8">
    <source>
        <dbReference type="EMBL" id="HIT36944.1"/>
    </source>
</evidence>
<proteinExistence type="inferred from homology"/>
<dbReference type="InterPro" id="IPR007627">
    <property type="entry name" value="RNA_pol_sigma70_r2"/>
</dbReference>
<dbReference type="SUPFAM" id="SSF88659">
    <property type="entry name" value="Sigma3 and sigma4 domains of RNA polymerase sigma factors"/>
    <property type="match status" value="2"/>
</dbReference>
<comment type="similarity">
    <text evidence="5">Belongs to the sigma-70 factor family.</text>
</comment>
<dbReference type="Pfam" id="PF04545">
    <property type="entry name" value="Sigma70_r4"/>
    <property type="match status" value="1"/>
</dbReference>
<dbReference type="InterPro" id="IPR013324">
    <property type="entry name" value="RNA_pol_sigma_r3/r4-like"/>
</dbReference>
<evidence type="ECO:0000259" key="6">
    <source>
        <dbReference type="PROSITE" id="PS00715"/>
    </source>
</evidence>
<dbReference type="NCBIfam" id="TIGR02937">
    <property type="entry name" value="sigma70-ECF"/>
    <property type="match status" value="1"/>
</dbReference>
<dbReference type="Proteomes" id="UP000886833">
    <property type="component" value="Unassembled WGS sequence"/>
</dbReference>
<keyword evidence="3 5" id="KW-0238">DNA-binding</keyword>
<dbReference type="PROSITE" id="PS00715">
    <property type="entry name" value="SIGMA70_1"/>
    <property type="match status" value="1"/>
</dbReference>
<dbReference type="InterPro" id="IPR014284">
    <property type="entry name" value="RNA_pol_sigma-70_dom"/>
</dbReference>
<dbReference type="Pfam" id="PF04542">
    <property type="entry name" value="Sigma70_r2"/>
    <property type="match status" value="1"/>
</dbReference>
<reference evidence="8" key="1">
    <citation type="submission" date="2020-10" db="EMBL/GenBank/DDBJ databases">
        <authorList>
            <person name="Gilroy R."/>
        </authorList>
    </citation>
    <scope>NUCLEOTIDE SEQUENCE</scope>
    <source>
        <strain evidence="8">CHK195-26880</strain>
    </source>
</reference>
<dbReference type="GO" id="GO:0006352">
    <property type="term" value="P:DNA-templated transcription initiation"/>
    <property type="evidence" value="ECO:0007669"/>
    <property type="project" value="InterPro"/>
</dbReference>
<dbReference type="Gene3D" id="1.20.140.160">
    <property type="match status" value="1"/>
</dbReference>
<dbReference type="Gene3D" id="1.20.120.1810">
    <property type="match status" value="1"/>
</dbReference>
<dbReference type="SUPFAM" id="SSF88946">
    <property type="entry name" value="Sigma2 domain of RNA polymerase sigma factors"/>
    <property type="match status" value="1"/>
</dbReference>